<evidence type="ECO:0000256" key="4">
    <source>
        <dbReference type="SAM" id="SignalP"/>
    </source>
</evidence>
<accession>A0A8S9Z4T4</accession>
<dbReference type="InterPro" id="IPR000889">
    <property type="entry name" value="Glutathione_peroxidase"/>
</dbReference>
<feature type="signal peptide" evidence="4">
    <location>
        <begin position="1"/>
        <end position="22"/>
    </location>
</feature>
<keyword evidence="4" id="KW-0732">Signal</keyword>
<protein>
    <recommendedName>
        <fullName evidence="7">Glutathione peroxidase</fullName>
    </recommendedName>
</protein>
<dbReference type="Pfam" id="PF00255">
    <property type="entry name" value="GSHPx"/>
    <property type="match status" value="1"/>
</dbReference>
<sequence length="175" mass="20062">MKHGSELLLTLALCLTPAMILSCTHTASKQRTIYDFVANDIDGNPVNLSRYQGKVCIIVNQLFNQHVADGFCVLAFPSNQFFNQEPGTNKQIKQHVTSMYNVTFDLFEKIDVNGRNAHPLYEFLKSEKYGFFLTSRIETNFVKFLIDRSGKPYGRYSILTSPMMMLNDIQYLLNQ</sequence>
<dbReference type="PROSITE" id="PS51355">
    <property type="entry name" value="GLUTATHIONE_PEROXID_3"/>
    <property type="match status" value="1"/>
</dbReference>
<organism evidence="5 6">
    <name type="scientific">Paragonimus skrjabini miyazakii</name>
    <dbReference type="NCBI Taxonomy" id="59628"/>
    <lineage>
        <taxon>Eukaryota</taxon>
        <taxon>Metazoa</taxon>
        <taxon>Spiralia</taxon>
        <taxon>Lophotrochozoa</taxon>
        <taxon>Platyhelminthes</taxon>
        <taxon>Trematoda</taxon>
        <taxon>Digenea</taxon>
        <taxon>Plagiorchiida</taxon>
        <taxon>Troglotremata</taxon>
        <taxon>Troglotrematidae</taxon>
        <taxon>Paragonimus</taxon>
    </lineage>
</organism>
<dbReference type="PANTHER" id="PTHR11592">
    <property type="entry name" value="GLUTATHIONE PEROXIDASE"/>
    <property type="match status" value="1"/>
</dbReference>
<dbReference type="OrthoDB" id="446890at2759"/>
<evidence type="ECO:0000313" key="5">
    <source>
        <dbReference type="EMBL" id="KAF7260413.1"/>
    </source>
</evidence>
<evidence type="ECO:0008006" key="7">
    <source>
        <dbReference type="Google" id="ProtNLM"/>
    </source>
</evidence>
<keyword evidence="6" id="KW-1185">Reference proteome</keyword>
<keyword evidence="2" id="KW-0575">Peroxidase</keyword>
<dbReference type="GO" id="GO:0004601">
    <property type="term" value="F:peroxidase activity"/>
    <property type="evidence" value="ECO:0007669"/>
    <property type="project" value="UniProtKB-KW"/>
</dbReference>
<evidence type="ECO:0000256" key="2">
    <source>
        <dbReference type="ARBA" id="ARBA00022559"/>
    </source>
</evidence>
<dbReference type="Gene3D" id="3.40.30.10">
    <property type="entry name" value="Glutaredoxin"/>
    <property type="match status" value="1"/>
</dbReference>
<dbReference type="GO" id="GO:0006979">
    <property type="term" value="P:response to oxidative stress"/>
    <property type="evidence" value="ECO:0007669"/>
    <property type="project" value="InterPro"/>
</dbReference>
<evidence type="ECO:0000313" key="6">
    <source>
        <dbReference type="Proteomes" id="UP000822476"/>
    </source>
</evidence>
<dbReference type="PANTHER" id="PTHR11592:SF78">
    <property type="entry name" value="GLUTATHIONE PEROXIDASE"/>
    <property type="match status" value="1"/>
</dbReference>
<dbReference type="Proteomes" id="UP000822476">
    <property type="component" value="Unassembled WGS sequence"/>
</dbReference>
<dbReference type="PIRSF" id="PIRSF000303">
    <property type="entry name" value="Glutathion_perox"/>
    <property type="match status" value="1"/>
</dbReference>
<keyword evidence="3" id="KW-0560">Oxidoreductase</keyword>
<gene>
    <name evidence="5" type="ORF">EG68_02433</name>
</gene>
<evidence type="ECO:0000256" key="3">
    <source>
        <dbReference type="ARBA" id="ARBA00023002"/>
    </source>
</evidence>
<evidence type="ECO:0000256" key="1">
    <source>
        <dbReference type="ARBA" id="ARBA00006926"/>
    </source>
</evidence>
<feature type="chain" id="PRO_5035859548" description="Glutathione peroxidase" evidence="4">
    <location>
        <begin position="23"/>
        <end position="175"/>
    </location>
</feature>
<dbReference type="EMBL" id="JTDE01000753">
    <property type="protein sequence ID" value="KAF7260413.1"/>
    <property type="molecule type" value="Genomic_DNA"/>
</dbReference>
<name>A0A8S9Z4T4_9TREM</name>
<reference evidence="5" key="1">
    <citation type="submission" date="2019-07" db="EMBL/GenBank/DDBJ databases">
        <title>Annotation for the trematode Paragonimus miyazaki's.</title>
        <authorList>
            <person name="Choi Y.-J."/>
        </authorList>
    </citation>
    <scope>NUCLEOTIDE SEQUENCE</scope>
    <source>
        <strain evidence="5">Japan</strain>
    </source>
</reference>
<dbReference type="PROSITE" id="PS51257">
    <property type="entry name" value="PROKAR_LIPOPROTEIN"/>
    <property type="match status" value="1"/>
</dbReference>
<comment type="similarity">
    <text evidence="1">Belongs to the glutathione peroxidase family.</text>
</comment>
<dbReference type="SUPFAM" id="SSF52833">
    <property type="entry name" value="Thioredoxin-like"/>
    <property type="match status" value="1"/>
</dbReference>
<dbReference type="AlphaFoldDB" id="A0A8S9Z4T4"/>
<dbReference type="InterPro" id="IPR036249">
    <property type="entry name" value="Thioredoxin-like_sf"/>
</dbReference>
<dbReference type="CDD" id="cd00340">
    <property type="entry name" value="GSH_Peroxidase"/>
    <property type="match status" value="1"/>
</dbReference>
<comment type="caution">
    <text evidence="5">The sequence shown here is derived from an EMBL/GenBank/DDBJ whole genome shotgun (WGS) entry which is preliminary data.</text>
</comment>
<dbReference type="PROSITE" id="PS00763">
    <property type="entry name" value="GLUTATHIONE_PEROXID_2"/>
    <property type="match status" value="1"/>
</dbReference>
<proteinExistence type="inferred from homology"/>
<dbReference type="InterPro" id="IPR029760">
    <property type="entry name" value="GPX_CS"/>
</dbReference>